<dbReference type="Proteomes" id="UP001207736">
    <property type="component" value="Unassembled WGS sequence"/>
</dbReference>
<feature type="binding site" evidence="3">
    <location>
        <position position="279"/>
    </location>
    <ligand>
        <name>FAD</name>
        <dbReference type="ChEBI" id="CHEBI:57692"/>
    </ligand>
</feature>
<dbReference type="InterPro" id="IPR001308">
    <property type="entry name" value="ETF_a/FixB"/>
</dbReference>
<dbReference type="InterPro" id="IPR029035">
    <property type="entry name" value="DHS-like_NAD/FAD-binding_dom"/>
</dbReference>
<proteinExistence type="inferred from homology"/>
<keyword evidence="8" id="KW-1185">Reference proteome</keyword>
<dbReference type="Gene3D" id="3.40.50.620">
    <property type="entry name" value="HUPs"/>
    <property type="match status" value="1"/>
</dbReference>
<dbReference type="GO" id="GO:0009055">
    <property type="term" value="F:electron transfer activity"/>
    <property type="evidence" value="ECO:0007669"/>
    <property type="project" value="InterPro"/>
</dbReference>
<organism evidence="5 7">
    <name type="scientific">Capnocytophaga catalasegens</name>
    <dbReference type="NCBI Taxonomy" id="1004260"/>
    <lineage>
        <taxon>Bacteria</taxon>
        <taxon>Pseudomonadati</taxon>
        <taxon>Bacteroidota</taxon>
        <taxon>Flavobacteriia</taxon>
        <taxon>Flavobacteriales</taxon>
        <taxon>Flavobacteriaceae</taxon>
        <taxon>Capnocytophaga</taxon>
    </lineage>
</organism>
<dbReference type="InterPro" id="IPR014730">
    <property type="entry name" value="ETF_a/b_N"/>
</dbReference>
<feature type="domain" description="Electron transfer flavoprotein alpha/beta-subunit N-terminal" evidence="4">
    <location>
        <begin position="2"/>
        <end position="179"/>
    </location>
</feature>
<dbReference type="GO" id="GO:0033539">
    <property type="term" value="P:fatty acid beta-oxidation using acyl-CoA dehydrogenase"/>
    <property type="evidence" value="ECO:0007669"/>
    <property type="project" value="TreeGrafter"/>
</dbReference>
<evidence type="ECO:0000259" key="4">
    <source>
        <dbReference type="SMART" id="SM00893"/>
    </source>
</evidence>
<evidence type="ECO:0000256" key="3">
    <source>
        <dbReference type="PIRSR" id="PIRSR000089-1"/>
    </source>
</evidence>
<dbReference type="InterPro" id="IPR014729">
    <property type="entry name" value="Rossmann-like_a/b/a_fold"/>
</dbReference>
<dbReference type="Pfam" id="PF01012">
    <property type="entry name" value="ETF"/>
    <property type="match status" value="1"/>
</dbReference>
<evidence type="ECO:0000313" key="5">
    <source>
        <dbReference type="EMBL" id="GJM50942.1"/>
    </source>
</evidence>
<dbReference type="EMBL" id="BQKA01000036">
    <property type="protein sequence ID" value="GJM50942.1"/>
    <property type="molecule type" value="Genomic_DNA"/>
</dbReference>
<evidence type="ECO:0000256" key="1">
    <source>
        <dbReference type="ARBA" id="ARBA00005817"/>
    </source>
</evidence>
<keyword evidence="3" id="KW-0274">FAD</keyword>
<evidence type="ECO:0000256" key="2">
    <source>
        <dbReference type="ARBA" id="ARBA00022982"/>
    </source>
</evidence>
<comment type="caution">
    <text evidence="5">The sequence shown here is derived from an EMBL/GenBank/DDBJ whole genome shotgun (WGS) entry which is preliminary data.</text>
</comment>
<dbReference type="PANTHER" id="PTHR43153:SF1">
    <property type="entry name" value="ELECTRON TRANSFER FLAVOPROTEIN SUBUNIT ALPHA, MITOCHONDRIAL"/>
    <property type="match status" value="1"/>
</dbReference>
<feature type="binding site" evidence="3">
    <location>
        <begin position="258"/>
        <end position="265"/>
    </location>
    <ligand>
        <name>FAD</name>
        <dbReference type="ChEBI" id="CHEBI:57692"/>
    </ligand>
</feature>
<evidence type="ECO:0000313" key="8">
    <source>
        <dbReference type="Proteomes" id="UP001208692"/>
    </source>
</evidence>
<keyword evidence="2" id="KW-0249">Electron transport</keyword>
<name>A0AAV5AZB8_9FLAO</name>
<dbReference type="Pfam" id="PF00766">
    <property type="entry name" value="ETF_alpha"/>
    <property type="match status" value="1"/>
</dbReference>
<dbReference type="EMBL" id="BQKB01000009">
    <property type="protein sequence ID" value="GJM52126.1"/>
    <property type="molecule type" value="Genomic_DNA"/>
</dbReference>
<comment type="similarity">
    <text evidence="1">Belongs to the ETF alpha-subunit/FixB family.</text>
</comment>
<sequence length="313" mass="33646">MILVYTEFENGTFKKSALELISYAKALTKDTKQVVALTINATGNSILSQYGANKIISVNNPKLNEFTAQAYAATMLQVAEKENADTIVLSTSPNARYIAPILAIRWGGAYLSNVTSLPIEKCFKKTLFASKAIGNITTSCSKKVISLSGNAFGVHENPVPPQIIDFEPELPEDLFAIKTLENHKNKGKISITEASIVVSGGRGLKAAENWYIIEELADVLGAATACTKPVSDMGWRPHSEHVGQTGKPVACDLYIAIGISGAIQHLAGVHNSKVKVVINSDPEAPFFKAADYGIVGDAFDVVPKLIEKIKLLN</sequence>
<gene>
    <name evidence="5" type="primary">etfA</name>
    <name evidence="5" type="ORF">RCZ15_19150</name>
    <name evidence="6" type="ORF">RCZ16_04440</name>
</gene>
<dbReference type="SMART" id="SM00893">
    <property type="entry name" value="ETF"/>
    <property type="match status" value="1"/>
</dbReference>
<accession>A0AAV5AZB8</accession>
<dbReference type="Gene3D" id="3.40.50.1220">
    <property type="entry name" value="TPP-binding domain"/>
    <property type="match status" value="1"/>
</dbReference>
<feature type="binding site" evidence="3">
    <location>
        <position position="202"/>
    </location>
    <ligand>
        <name>FAD</name>
        <dbReference type="ChEBI" id="CHEBI:57692"/>
    </ligand>
</feature>
<dbReference type="InterPro" id="IPR014731">
    <property type="entry name" value="ETF_asu_C"/>
</dbReference>
<keyword evidence="3" id="KW-0285">Flavoprotein</keyword>
<dbReference type="AlphaFoldDB" id="A0AAV5AZB8"/>
<dbReference type="SUPFAM" id="SSF52467">
    <property type="entry name" value="DHS-like NAD/FAD-binding domain"/>
    <property type="match status" value="1"/>
</dbReference>
<evidence type="ECO:0000313" key="6">
    <source>
        <dbReference type="EMBL" id="GJM52126.1"/>
    </source>
</evidence>
<dbReference type="RefSeq" id="WP_264846377.1">
    <property type="nucleotide sequence ID" value="NZ_BPMA01000021.1"/>
</dbReference>
<dbReference type="SUPFAM" id="SSF52402">
    <property type="entry name" value="Adenine nucleotide alpha hydrolases-like"/>
    <property type="match status" value="1"/>
</dbReference>
<dbReference type="PANTHER" id="PTHR43153">
    <property type="entry name" value="ELECTRON TRANSFER FLAVOPROTEIN ALPHA"/>
    <property type="match status" value="1"/>
</dbReference>
<dbReference type="PIRSF" id="PIRSF000089">
    <property type="entry name" value="Electra_flavoP_a"/>
    <property type="match status" value="1"/>
</dbReference>
<dbReference type="GO" id="GO:0050660">
    <property type="term" value="F:flavin adenine dinucleotide binding"/>
    <property type="evidence" value="ECO:0007669"/>
    <property type="project" value="InterPro"/>
</dbReference>
<keyword evidence="2" id="KW-0813">Transport</keyword>
<reference evidence="5 8" key="1">
    <citation type="submission" date="2021-11" db="EMBL/GenBank/DDBJ databases">
        <title>Draft genome sequence of Capnocytophaga sp. strain KC07075 isolated from cat oral cavity.</title>
        <authorList>
            <person name="Suzuki M."/>
            <person name="Imaoka K."/>
            <person name="Kimura M."/>
            <person name="Morikawa S."/>
            <person name="Maeda K."/>
        </authorList>
    </citation>
    <scope>NUCLEOTIDE SEQUENCE</scope>
    <source>
        <strain evidence="5">KC07075</strain>
        <strain evidence="6 8">KC07079</strain>
    </source>
</reference>
<dbReference type="Proteomes" id="UP001208692">
    <property type="component" value="Unassembled WGS sequence"/>
</dbReference>
<protein>
    <submittedName>
        <fullName evidence="5">Electron transfer flavoprotein subunit alpha</fullName>
    </submittedName>
</protein>
<evidence type="ECO:0000313" key="7">
    <source>
        <dbReference type="Proteomes" id="UP001207736"/>
    </source>
</evidence>
<comment type="cofactor">
    <cofactor evidence="3">
        <name>FAD</name>
        <dbReference type="ChEBI" id="CHEBI:57692"/>
    </cofactor>
    <text evidence="3">Binds 1 FAD per dimer.</text>
</comment>